<evidence type="ECO:0000313" key="2">
    <source>
        <dbReference type="Proteomes" id="UP000034563"/>
    </source>
</evidence>
<dbReference type="Proteomes" id="UP000034563">
    <property type="component" value="Unassembled WGS sequence"/>
</dbReference>
<accession>A0A0G1BRR2</accession>
<reference evidence="1 2" key="1">
    <citation type="journal article" date="2015" name="Nature">
        <title>rRNA introns, odd ribosomes, and small enigmatic genomes across a large radiation of phyla.</title>
        <authorList>
            <person name="Brown C.T."/>
            <person name="Hug L.A."/>
            <person name="Thomas B.C."/>
            <person name="Sharon I."/>
            <person name="Castelle C.J."/>
            <person name="Singh A."/>
            <person name="Wilkins M.J."/>
            <person name="Williams K.H."/>
            <person name="Banfield J.F."/>
        </authorList>
    </citation>
    <scope>NUCLEOTIDE SEQUENCE [LARGE SCALE GENOMIC DNA]</scope>
</reference>
<comment type="caution">
    <text evidence="1">The sequence shown here is derived from an EMBL/GenBank/DDBJ whole genome shotgun (WGS) entry which is preliminary data.</text>
</comment>
<dbReference type="EMBL" id="LCEQ01000004">
    <property type="protein sequence ID" value="KKS75924.1"/>
    <property type="molecule type" value="Genomic_DNA"/>
</dbReference>
<proteinExistence type="predicted"/>
<organism evidence="1 2">
    <name type="scientific">Candidatus Azambacteria bacterium GW2011_GWA2_42_9</name>
    <dbReference type="NCBI Taxonomy" id="1618613"/>
    <lineage>
        <taxon>Bacteria</taxon>
        <taxon>Candidatus Azamiibacteriota</taxon>
    </lineage>
</organism>
<sequence>MLNFSNNHTMAWGLNAAADVVSNASSVSGTFPATSNAMTFVSVTDPAIATLTSAVVTTGSSVNAGTTGYLAGSFTLVAANSAVLLDRIVITQNGSIISGTDVTNVKLVTTGGQQLGSVLPNLSADGKGTFVMSPAYEIPSGQTIQVNVYADVVGGVNRTLIFNVLNLRDLQARDKTYNVGVSPSATLALTTTTVEAGTLTLTLDPSSPTGNIAPSQTNVTVLKVKVVAYGEQVKVLYIPFQIVTGGGTTDFTGQVDNIYMVDDAGNQIGTTITAADSSVAAGGTWDNNDSTAATFGTSSSNINYLIPANTTRIWSLKLDVVSTASSTMTTSLVAGTNNYQGQISNVSTGDTTAVGGNQLTITSSPFQAKQNSAFGAGNIVKGQTAAKIGSFVLSASSAEGINVSTITLTSSSTFPFANLMIKVNGVQFGDNKGSLLAATDYTFAGTSPVLIPAGGSVTVDAYVDVLTSATALGSSTYVKLDSASAVGALTASSQTLKTTGGDNVDNSNDIAGQSFTVNTTGGTMTIAKDAASPASYQAVMGKTGQSLGIWRFTGSAVSDTNITDMTVTASTSVSCCCFRYRFRHCRRGNRLLLHLPLHQSACHSDEHRRFYGTSRQCGFVPFWRFHFKRAVHI</sequence>
<gene>
    <name evidence="1" type="ORF">UV48_C0004G0004</name>
</gene>
<protein>
    <submittedName>
        <fullName evidence="1">LPXTG-motif cell wall anchor domain protein</fullName>
    </submittedName>
</protein>
<name>A0A0G1BRR2_9BACT</name>
<dbReference type="AlphaFoldDB" id="A0A0G1BRR2"/>
<evidence type="ECO:0000313" key="1">
    <source>
        <dbReference type="EMBL" id="KKS75924.1"/>
    </source>
</evidence>